<dbReference type="Proteomes" id="UP000790709">
    <property type="component" value="Unassembled WGS sequence"/>
</dbReference>
<name>A0ACB8BUP2_9AGAM</name>
<evidence type="ECO:0000313" key="1">
    <source>
        <dbReference type="EMBL" id="KAH7929013.1"/>
    </source>
</evidence>
<sequence length="755" mass="80201">MSGLPTPSRSRTKTSDLSEIFRSSHASRHTTKATPPSSGSPPASSAQERPTSLPKARRSMLPFLGRKKAAEQAVAPPLPSPRKMSNASGIPGPSALPKSFGNGQTVVTISPPEESTSRDPGLPSTLPPLNVSSPSLGSKFAAHFSPLRSPSKSQKLRHSLPQKSVAASTTQHVASLSPPATNSRAASLESQNSGTQSRSSTPRPLQQQTRVVTYYPDEEDYSDLFTLPKPSSKASKAASKLRPLPLEKNSTVSQSKSLELSPASPTPPSSPRMQFPIPPSNIGRPSRASTDRTNPRRSREASGGESASRRSSGSIKPPSAKVHHPASVATELEVAPCTIAETPSLDERDRLRAVSEGDSPRTAAFKQSALAKPSCLKRPASFQAGVPSKAPTGPPSLPLPSPPSNPPTGPLPSPPATTSSPLLLSITSRVTNPTSRPRASTLSGMSPTTSPRNPPIVSPDPSAPIVLKNPPHIQCGKFDGEFASRASPSELRDALTIAKLKYDHLQDYVQSITKNFEEEKAEMSKTIEALQREARKRTREIEGLRWLVIHNGAVGDIDAAANLARSSEDDSTQDDNPRSYSLDTARAPSPSKLKRSNTLPDNLSAPPGRLNHASELLPSHSSEPRSPAGLGFNFLHTSTSTSTLELPNADYSITNSATSSRSSLSLPGLTPSTTSSLSAIPEQPSGDIVITRAERQRMKEERRASRALRRISASSVASTTSVASAEPHAPLDDDKFLDPQSMDDVLEKLRPFGST</sequence>
<dbReference type="EMBL" id="MU266346">
    <property type="protein sequence ID" value="KAH7929013.1"/>
    <property type="molecule type" value="Genomic_DNA"/>
</dbReference>
<organism evidence="1 2">
    <name type="scientific">Leucogyrophana mollusca</name>
    <dbReference type="NCBI Taxonomy" id="85980"/>
    <lineage>
        <taxon>Eukaryota</taxon>
        <taxon>Fungi</taxon>
        <taxon>Dikarya</taxon>
        <taxon>Basidiomycota</taxon>
        <taxon>Agaricomycotina</taxon>
        <taxon>Agaricomycetes</taxon>
        <taxon>Agaricomycetidae</taxon>
        <taxon>Boletales</taxon>
        <taxon>Boletales incertae sedis</taxon>
        <taxon>Leucogyrophana</taxon>
    </lineage>
</organism>
<comment type="caution">
    <text evidence="1">The sequence shown here is derived from an EMBL/GenBank/DDBJ whole genome shotgun (WGS) entry which is preliminary data.</text>
</comment>
<evidence type="ECO:0000313" key="2">
    <source>
        <dbReference type="Proteomes" id="UP000790709"/>
    </source>
</evidence>
<gene>
    <name evidence="1" type="ORF">BV22DRAFT_161070</name>
</gene>
<proteinExistence type="predicted"/>
<reference evidence="1" key="1">
    <citation type="journal article" date="2021" name="New Phytol.">
        <title>Evolutionary innovations through gain and loss of genes in the ectomycorrhizal Boletales.</title>
        <authorList>
            <person name="Wu G."/>
            <person name="Miyauchi S."/>
            <person name="Morin E."/>
            <person name="Kuo A."/>
            <person name="Drula E."/>
            <person name="Varga T."/>
            <person name="Kohler A."/>
            <person name="Feng B."/>
            <person name="Cao Y."/>
            <person name="Lipzen A."/>
            <person name="Daum C."/>
            <person name="Hundley H."/>
            <person name="Pangilinan J."/>
            <person name="Johnson J."/>
            <person name="Barry K."/>
            <person name="LaButti K."/>
            <person name="Ng V."/>
            <person name="Ahrendt S."/>
            <person name="Min B."/>
            <person name="Choi I.G."/>
            <person name="Park H."/>
            <person name="Plett J.M."/>
            <person name="Magnuson J."/>
            <person name="Spatafora J.W."/>
            <person name="Nagy L.G."/>
            <person name="Henrissat B."/>
            <person name="Grigoriev I.V."/>
            <person name="Yang Z.L."/>
            <person name="Xu J."/>
            <person name="Martin F.M."/>
        </authorList>
    </citation>
    <scope>NUCLEOTIDE SEQUENCE</scope>
    <source>
        <strain evidence="1">KUC20120723A-06</strain>
    </source>
</reference>
<accession>A0ACB8BUP2</accession>
<keyword evidence="2" id="KW-1185">Reference proteome</keyword>
<protein>
    <submittedName>
        <fullName evidence="1">Uncharacterized protein</fullName>
    </submittedName>
</protein>